<proteinExistence type="predicted"/>
<comment type="caution">
    <text evidence="2">The sequence shown here is derived from an EMBL/GenBank/DDBJ whole genome shotgun (WGS) entry which is preliminary data.</text>
</comment>
<gene>
    <name evidence="2" type="ORF">HCN51_39205</name>
</gene>
<evidence type="ECO:0000313" key="3">
    <source>
        <dbReference type="Proteomes" id="UP000696294"/>
    </source>
</evidence>
<dbReference type="EMBL" id="JAATEP010000038">
    <property type="protein sequence ID" value="NJP95399.1"/>
    <property type="molecule type" value="Genomic_DNA"/>
</dbReference>
<dbReference type="InterPro" id="IPR011009">
    <property type="entry name" value="Kinase-like_dom_sf"/>
</dbReference>
<reference evidence="2 3" key="1">
    <citation type="submission" date="2020-03" db="EMBL/GenBank/DDBJ databases">
        <title>WGS of actinomycetes isolated from Thailand.</title>
        <authorList>
            <person name="Thawai C."/>
        </authorList>
    </citation>
    <scope>NUCLEOTIDE SEQUENCE [LARGE SCALE GENOMIC DNA]</scope>
    <source>
        <strain evidence="2 3">FMUSA5-5</strain>
    </source>
</reference>
<dbReference type="Pfam" id="PF01636">
    <property type="entry name" value="APH"/>
    <property type="match status" value="1"/>
</dbReference>
<name>A0ABX1BG07_9ACTN</name>
<evidence type="ECO:0000259" key="1">
    <source>
        <dbReference type="Pfam" id="PF01636"/>
    </source>
</evidence>
<organism evidence="2 3">
    <name type="scientific">Nonomuraea composti</name>
    <dbReference type="NCBI Taxonomy" id="2720023"/>
    <lineage>
        <taxon>Bacteria</taxon>
        <taxon>Bacillati</taxon>
        <taxon>Actinomycetota</taxon>
        <taxon>Actinomycetes</taxon>
        <taxon>Streptosporangiales</taxon>
        <taxon>Streptosporangiaceae</taxon>
        <taxon>Nonomuraea</taxon>
    </lineage>
</organism>
<dbReference type="Gene3D" id="3.90.1200.10">
    <property type="match status" value="1"/>
</dbReference>
<sequence length="290" mass="32309">MATPPLDAAAALLGLNADDALLLHLRANAVFHLPNTKVVLRLRHAPGNHHAQNRLRAAILTTRWLAAQGFATIKPLPIEQPVTVNGWIATAWHYVSGPATPAPEAQNLAALLRTLHVVRPPSPAPALQPLGTLRSDLTRHAAVLSDQHRCWLLRRCTEIERAYRDLDRPLGQGLLHGDAHTGNLFRDHDRWVFGDWDSIAYGPLLSDLIPSIMEHHRFGRPRSDWVSFCRRYGVDPDLEHHPAAATLRTARELRSLAAYLRASDQPNVRAELLRRLTSLINGNPATWRAV</sequence>
<feature type="domain" description="Aminoglycoside phosphotransferase" evidence="1">
    <location>
        <begin position="35"/>
        <end position="222"/>
    </location>
</feature>
<dbReference type="RefSeq" id="WP_168017112.1">
    <property type="nucleotide sequence ID" value="NZ_JAATEP010000038.1"/>
</dbReference>
<dbReference type="InterPro" id="IPR002575">
    <property type="entry name" value="Aminoglycoside_PTrfase"/>
</dbReference>
<protein>
    <submittedName>
        <fullName evidence="2">Aminoglycoside phosphotransferase family protein</fullName>
    </submittedName>
</protein>
<dbReference type="SUPFAM" id="SSF56112">
    <property type="entry name" value="Protein kinase-like (PK-like)"/>
    <property type="match status" value="1"/>
</dbReference>
<evidence type="ECO:0000313" key="2">
    <source>
        <dbReference type="EMBL" id="NJP95399.1"/>
    </source>
</evidence>
<dbReference type="Proteomes" id="UP000696294">
    <property type="component" value="Unassembled WGS sequence"/>
</dbReference>
<keyword evidence="3" id="KW-1185">Reference proteome</keyword>
<accession>A0ABX1BG07</accession>